<dbReference type="NCBIfam" id="TIGR01536">
    <property type="entry name" value="asn_synth_AEB"/>
    <property type="match status" value="1"/>
</dbReference>
<evidence type="ECO:0000256" key="5">
    <source>
        <dbReference type="ARBA" id="ARBA00022840"/>
    </source>
</evidence>
<dbReference type="PROSITE" id="PS51278">
    <property type="entry name" value="GATASE_TYPE_2"/>
    <property type="match status" value="1"/>
</dbReference>
<organism evidence="13 14">
    <name type="scientific">Desulfallas thermosapovorans DSM 6562</name>
    <dbReference type="NCBI Taxonomy" id="1121431"/>
    <lineage>
        <taxon>Bacteria</taxon>
        <taxon>Bacillati</taxon>
        <taxon>Bacillota</taxon>
        <taxon>Clostridia</taxon>
        <taxon>Eubacteriales</taxon>
        <taxon>Desulfallaceae</taxon>
        <taxon>Desulfallas</taxon>
    </lineage>
</organism>
<feature type="active site" description="For GATase activity" evidence="9">
    <location>
        <position position="2"/>
    </location>
</feature>
<evidence type="ECO:0000256" key="2">
    <source>
        <dbReference type="ARBA" id="ARBA00005752"/>
    </source>
</evidence>
<comment type="similarity">
    <text evidence="2">Belongs to the asparagine synthetase family.</text>
</comment>
<keyword evidence="9" id="KW-0028">Amino-acid biosynthesis</keyword>
<comment type="catalytic activity">
    <reaction evidence="8">
        <text>L-aspartate + L-glutamine + ATP + H2O = L-asparagine + L-glutamate + AMP + diphosphate + H(+)</text>
        <dbReference type="Rhea" id="RHEA:12228"/>
        <dbReference type="ChEBI" id="CHEBI:15377"/>
        <dbReference type="ChEBI" id="CHEBI:15378"/>
        <dbReference type="ChEBI" id="CHEBI:29985"/>
        <dbReference type="ChEBI" id="CHEBI:29991"/>
        <dbReference type="ChEBI" id="CHEBI:30616"/>
        <dbReference type="ChEBI" id="CHEBI:33019"/>
        <dbReference type="ChEBI" id="CHEBI:58048"/>
        <dbReference type="ChEBI" id="CHEBI:58359"/>
        <dbReference type="ChEBI" id="CHEBI:456215"/>
        <dbReference type="EC" id="6.3.5.4"/>
    </reaction>
</comment>
<dbReference type="Proteomes" id="UP000323166">
    <property type="component" value="Unassembled WGS sequence"/>
</dbReference>
<sequence length="614" mass="69546">MCGITGWIDLGADITRQRPTLEAMNEFQLHRGPDAGGIWLSTHAALGHRRLIVVDPAGGGQPMLRQRGDHIYVMVYNGELYNSPELRRELTAHGYTFSGHSDTEVLLLSYIEWGEDCLQRLNGIYALAIWSERDQKLFMARDRLGVKPLFYSRRGCALYFGSELKSLLAHPAVQASVDIDGLAEILVMAPGRTPGHGVFRNVSELKPGHYLVFDRSGLRIHRYWQLESKPHEDDLDTTTARVRELFCDAVTRQLVADVPICTLLSGGLDSSAITAVVAEAGRHAGDGPLHTWSVDFTGNDRYFMPDLFQPNTDAPWIQRVSESLGTMHHRVIIDTPELVDALAVAMQARDLPGMADIDASLYLFSRAIKQSATVALSGECADEIFGGYPWFHKVRAAAQGTFPWLRGLGERIRMLAPGVIDLLKPVEYVTRRYQETLAEVPRLPGEDPWEAQLRELMYLTMNWFMATLLERKDRMSMAVGLEMRVPFCDHRLVEYAWNIPWSMKNYGGMEKGILRRALTGLLPEEVLKRRKSPYPKSHHPVYLKTVRKMVGEILEDSSSPLRPLINVDNVRRMIQSTGTYFDQPFYGQLMKDAQYLAYLIQVDAWFREYDVSIC</sequence>
<evidence type="ECO:0000259" key="12">
    <source>
        <dbReference type="PROSITE" id="PS51278"/>
    </source>
</evidence>
<dbReference type="PANTHER" id="PTHR43284:SF1">
    <property type="entry name" value="ASPARAGINE SYNTHETASE"/>
    <property type="match status" value="1"/>
</dbReference>
<evidence type="ECO:0000256" key="7">
    <source>
        <dbReference type="ARBA" id="ARBA00022962"/>
    </source>
</evidence>
<feature type="binding site" evidence="10">
    <location>
        <begin position="377"/>
        <end position="378"/>
    </location>
    <ligand>
        <name>ATP</name>
        <dbReference type="ChEBI" id="CHEBI:30616"/>
    </ligand>
</feature>
<dbReference type="InterPro" id="IPR006426">
    <property type="entry name" value="Asn_synth_AEB"/>
</dbReference>
<dbReference type="GO" id="GO:0004066">
    <property type="term" value="F:asparagine synthase (glutamine-hydrolyzing) activity"/>
    <property type="evidence" value="ECO:0007669"/>
    <property type="project" value="UniProtKB-EC"/>
</dbReference>
<dbReference type="SUPFAM" id="SSF56235">
    <property type="entry name" value="N-terminal nucleophile aminohydrolases (Ntn hydrolases)"/>
    <property type="match status" value="1"/>
</dbReference>
<dbReference type="InterPro" id="IPR017932">
    <property type="entry name" value="GATase_2_dom"/>
</dbReference>
<dbReference type="SUPFAM" id="SSF52402">
    <property type="entry name" value="Adenine nucleotide alpha hydrolases-like"/>
    <property type="match status" value="1"/>
</dbReference>
<dbReference type="InterPro" id="IPR051786">
    <property type="entry name" value="ASN_synthetase/amidase"/>
</dbReference>
<name>A0A5S4ZTX8_9FIRM</name>
<evidence type="ECO:0000313" key="14">
    <source>
        <dbReference type="Proteomes" id="UP000323166"/>
    </source>
</evidence>
<keyword evidence="7 9" id="KW-0315">Glutamine amidotransferase</keyword>
<keyword evidence="6 9" id="KW-0061">Asparagine biosynthesis</keyword>
<proteinExistence type="inferred from homology"/>
<dbReference type="PANTHER" id="PTHR43284">
    <property type="entry name" value="ASPARAGINE SYNTHETASE (GLUTAMINE-HYDROLYZING)"/>
    <property type="match status" value="1"/>
</dbReference>
<evidence type="ECO:0000256" key="9">
    <source>
        <dbReference type="PIRSR" id="PIRSR001589-1"/>
    </source>
</evidence>
<dbReference type="CDD" id="cd01991">
    <property type="entry name" value="Asn_synthase_B_C"/>
    <property type="match status" value="1"/>
</dbReference>
<dbReference type="InterPro" id="IPR014729">
    <property type="entry name" value="Rossmann-like_a/b/a_fold"/>
</dbReference>
<evidence type="ECO:0000256" key="3">
    <source>
        <dbReference type="ARBA" id="ARBA00012737"/>
    </source>
</evidence>
<evidence type="ECO:0000313" key="13">
    <source>
        <dbReference type="EMBL" id="TYO96209.1"/>
    </source>
</evidence>
<feature type="site" description="Important for beta-aspartyl-AMP intermediate formation" evidence="11">
    <location>
        <position position="379"/>
    </location>
</feature>
<keyword evidence="4 10" id="KW-0547">Nucleotide-binding</keyword>
<comment type="pathway">
    <text evidence="1">Amino-acid biosynthesis; L-asparagine biosynthesis; L-asparagine from L-aspartate (L-Gln route): step 1/1.</text>
</comment>
<dbReference type="InterPro" id="IPR033738">
    <property type="entry name" value="AsnB_N"/>
</dbReference>
<keyword evidence="5 10" id="KW-0067">ATP-binding</keyword>
<feature type="binding site" evidence="10">
    <location>
        <position position="294"/>
    </location>
    <ligand>
        <name>ATP</name>
        <dbReference type="ChEBI" id="CHEBI:30616"/>
    </ligand>
</feature>
<gene>
    <name evidence="13" type="ORF">LX24_01160</name>
</gene>
<dbReference type="PIRSF" id="PIRSF001589">
    <property type="entry name" value="Asn_synthetase_glu-h"/>
    <property type="match status" value="1"/>
</dbReference>
<evidence type="ECO:0000256" key="1">
    <source>
        <dbReference type="ARBA" id="ARBA00005187"/>
    </source>
</evidence>
<feature type="domain" description="Glutamine amidotransferase type-2" evidence="12">
    <location>
        <begin position="2"/>
        <end position="216"/>
    </location>
</feature>
<dbReference type="Pfam" id="PF13537">
    <property type="entry name" value="GATase_7"/>
    <property type="match status" value="1"/>
</dbReference>
<dbReference type="EC" id="6.3.5.4" evidence="3"/>
<keyword evidence="14" id="KW-1185">Reference proteome</keyword>
<feature type="binding site" evidence="10">
    <location>
        <position position="263"/>
    </location>
    <ligand>
        <name>ATP</name>
        <dbReference type="ChEBI" id="CHEBI:30616"/>
    </ligand>
</feature>
<evidence type="ECO:0000256" key="11">
    <source>
        <dbReference type="PIRSR" id="PIRSR001589-3"/>
    </source>
</evidence>
<evidence type="ECO:0000256" key="6">
    <source>
        <dbReference type="ARBA" id="ARBA00022888"/>
    </source>
</evidence>
<dbReference type="GO" id="GO:0006529">
    <property type="term" value="P:asparagine biosynthetic process"/>
    <property type="evidence" value="ECO:0007669"/>
    <property type="project" value="UniProtKB-KW"/>
</dbReference>
<accession>A0A5S4ZTX8</accession>
<dbReference type="GO" id="GO:0005524">
    <property type="term" value="F:ATP binding"/>
    <property type="evidence" value="ECO:0007669"/>
    <property type="project" value="UniProtKB-KW"/>
</dbReference>
<feature type="binding site" evidence="10">
    <location>
        <position position="102"/>
    </location>
    <ligand>
        <name>L-glutamine</name>
        <dbReference type="ChEBI" id="CHEBI:58359"/>
    </ligand>
</feature>
<protein>
    <recommendedName>
        <fullName evidence="3">asparagine synthase (glutamine-hydrolyzing)</fullName>
        <ecNumber evidence="3">6.3.5.4</ecNumber>
    </recommendedName>
</protein>
<dbReference type="AlphaFoldDB" id="A0A5S4ZTX8"/>
<evidence type="ECO:0000256" key="10">
    <source>
        <dbReference type="PIRSR" id="PIRSR001589-2"/>
    </source>
</evidence>
<dbReference type="Pfam" id="PF00733">
    <property type="entry name" value="Asn_synthase"/>
    <property type="match status" value="1"/>
</dbReference>
<dbReference type="InterPro" id="IPR029055">
    <property type="entry name" value="Ntn_hydrolases_N"/>
</dbReference>
<dbReference type="Gene3D" id="3.60.20.10">
    <property type="entry name" value="Glutamine Phosphoribosylpyrophosphate, subunit 1, domain 1"/>
    <property type="match status" value="1"/>
</dbReference>
<dbReference type="CDD" id="cd00712">
    <property type="entry name" value="AsnB"/>
    <property type="match status" value="1"/>
</dbReference>
<comment type="caution">
    <text evidence="13">The sequence shown here is derived from an EMBL/GenBank/DDBJ whole genome shotgun (WGS) entry which is preliminary data.</text>
</comment>
<reference evidence="13 14" key="1">
    <citation type="submission" date="2019-07" db="EMBL/GenBank/DDBJ databases">
        <title>Genomic Encyclopedia of Type Strains, Phase I: the one thousand microbial genomes (KMG-I) project.</title>
        <authorList>
            <person name="Kyrpides N."/>
        </authorList>
    </citation>
    <scope>NUCLEOTIDE SEQUENCE [LARGE SCALE GENOMIC DNA]</scope>
    <source>
        <strain evidence="13 14">DSM 6562</strain>
    </source>
</reference>
<evidence type="ECO:0000256" key="4">
    <source>
        <dbReference type="ARBA" id="ARBA00022741"/>
    </source>
</evidence>
<evidence type="ECO:0000256" key="8">
    <source>
        <dbReference type="ARBA" id="ARBA00048741"/>
    </source>
</evidence>
<dbReference type="EMBL" id="VNHM01000005">
    <property type="protein sequence ID" value="TYO96209.1"/>
    <property type="molecule type" value="Genomic_DNA"/>
</dbReference>
<dbReference type="RefSeq" id="WP_166511192.1">
    <property type="nucleotide sequence ID" value="NZ_VNHM01000005.1"/>
</dbReference>
<dbReference type="Gene3D" id="3.40.50.620">
    <property type="entry name" value="HUPs"/>
    <property type="match status" value="1"/>
</dbReference>
<dbReference type="InterPro" id="IPR001962">
    <property type="entry name" value="Asn_synthase"/>
</dbReference>
<dbReference type="GO" id="GO:0005829">
    <property type="term" value="C:cytosol"/>
    <property type="evidence" value="ECO:0007669"/>
    <property type="project" value="TreeGrafter"/>
</dbReference>